<dbReference type="Gene3D" id="2.60.120.260">
    <property type="entry name" value="Galactose-binding domain-like"/>
    <property type="match status" value="1"/>
</dbReference>
<keyword evidence="3" id="KW-0106">Calcium</keyword>
<dbReference type="Proteomes" id="UP000474077">
    <property type="component" value="Unassembled WGS sequence"/>
</dbReference>
<evidence type="ECO:0000259" key="7">
    <source>
        <dbReference type="Pfam" id="PF24135"/>
    </source>
</evidence>
<dbReference type="GO" id="GO:0006516">
    <property type="term" value="P:glycoprotein catabolic process"/>
    <property type="evidence" value="ECO:0007669"/>
    <property type="project" value="TreeGrafter"/>
</dbReference>
<dbReference type="InterPro" id="IPR055826">
    <property type="entry name" value="DUF7402"/>
</dbReference>
<dbReference type="InterPro" id="IPR012939">
    <property type="entry name" value="Glyco_hydro_92"/>
</dbReference>
<dbReference type="SUPFAM" id="SSF49785">
    <property type="entry name" value="Galactose-binding domain-like"/>
    <property type="match status" value="1"/>
</dbReference>
<evidence type="ECO:0000256" key="1">
    <source>
        <dbReference type="ARBA" id="ARBA00001913"/>
    </source>
</evidence>
<dbReference type="InterPro" id="IPR014718">
    <property type="entry name" value="GH-type_carb-bd"/>
</dbReference>
<comment type="cofactor">
    <cofactor evidence="1">
        <name>Ca(2+)</name>
        <dbReference type="ChEBI" id="CHEBI:29108"/>
    </cofactor>
</comment>
<dbReference type="Gene3D" id="2.70.98.10">
    <property type="match status" value="1"/>
</dbReference>
<feature type="chain" id="PRO_5036020282" evidence="4">
    <location>
        <begin position="25"/>
        <end position="912"/>
    </location>
</feature>
<comment type="subunit">
    <text evidence="2">Monomer.</text>
</comment>
<dbReference type="GO" id="GO:0000224">
    <property type="term" value="F:peptide-N4-(N-acetyl-beta-glucosaminyl)asparagine amidase activity"/>
    <property type="evidence" value="ECO:0007669"/>
    <property type="project" value="TreeGrafter"/>
</dbReference>
<dbReference type="InterPro" id="IPR008979">
    <property type="entry name" value="Galactose-bd-like_sf"/>
</dbReference>
<evidence type="ECO:0000259" key="5">
    <source>
        <dbReference type="Pfam" id="PF07971"/>
    </source>
</evidence>
<evidence type="ECO:0000313" key="11">
    <source>
        <dbReference type="Proteomes" id="UP000183040"/>
    </source>
</evidence>
<dbReference type="Pfam" id="PF07971">
    <property type="entry name" value="Glyco_hydro_92"/>
    <property type="match status" value="1"/>
</dbReference>
<dbReference type="PANTHER" id="PTHR12143">
    <property type="entry name" value="PEPTIDE N-GLYCANASE PNGASE -RELATED"/>
    <property type="match status" value="1"/>
</dbReference>
<dbReference type="InterPro" id="IPR041371">
    <property type="entry name" value="GH92_N"/>
</dbReference>
<keyword evidence="8" id="KW-0378">Hydrolase</keyword>
<evidence type="ECO:0000256" key="3">
    <source>
        <dbReference type="ARBA" id="ARBA00022837"/>
    </source>
</evidence>
<sequence length="912" mass="102333">MNQNIIKGLLVAAIWCSNILVLQAAQDNIAPRAHVTVSNVLNENYAADNLVDGKIMYDDKGEWACKGSVTSWGVMYTPWAQLEWDEEVCVDRVVLYDRVSLAEHLAGGTLHFSDGSQLSVTAIPNDGSPKSISFPKKKVKWIRFEATDGNGKNLGLSEIEVFAAHGNQTDYVEWVDPYIETTRGRWFFCTPGGRPFGMVAAHAFTRNKNQGGGGYNYNFPDILGFSQINEWMISGPNIMPVVGEINPTEGMAGWKSPFKHESEIIQPGYHRLYLDRYKTWVEYTATERATFYRLNYTENVNAKLLVDVGSVLGNCSMDKATLLRVSNTRVVGEFFTTERFWGGPDSIKISFVLDCNRPIKSIDGWNEKGVLPDVEAIAGNAAGMVLNFGQLNAEELLFKMAFSYTSVDNAIANMDAELNHWDFDKVCKETRSVWNEALGRIAVEGGTDAQRIKFYTDLWHVLLGRHKINDVNGYYPDYAGNKYVNKRTSEPMKVRRLPLTADGKPKFNMYGFDGLWLTHWNLNVLWGLAWPEVMDDLSACLVQYADNGKLLPRGACSGGYSFIMSGCPATSLLVSTYMKGIMKKADPLHTFDVIKRNHMPGGMMSYESADDLKFYISHGYCPDNASKTLEWAFQDWGASRMAARLGKHSDARMFEKRSRAWTPLFNAELGLVFPKKRNGEWLHQDALSGNGWVEANSWQATWSLSHELPKLVKMMGGADKFCEKLNFAFEQARDLDFVYAYSGGYVSYANQPGCSNAHIFAYGGKPWLTQYWVRQVKERAYGGITPDKGYGGHDEDEGQMGGVSALMALGLFSVTGTESDTPYYDITSPIFDKITIKLNGDYYEGSTFTITTHNNSAENCYIQRAQLNGMEWNYAQFNHADFTKGGKLELWLGNEPNKSWGKLKYLAPDSDL</sequence>
<dbReference type="Gene3D" id="3.30.2080.10">
    <property type="entry name" value="GH92 mannosidase domain"/>
    <property type="match status" value="1"/>
</dbReference>
<proteinExistence type="predicted"/>
<reference evidence="10 11" key="1">
    <citation type="submission" date="2016-10" db="EMBL/GenBank/DDBJ databases">
        <authorList>
            <person name="de Groot N.N."/>
        </authorList>
    </citation>
    <scope>NUCLEOTIDE SEQUENCE [LARGE SCALE GENOMIC DNA]</scope>
    <source>
        <strain evidence="10 11">NLAE-zl-G339</strain>
    </source>
</reference>
<evidence type="ECO:0000313" key="8">
    <source>
        <dbReference type="EMBL" id="KAB6086675.1"/>
    </source>
</evidence>
<dbReference type="InterPro" id="IPR005887">
    <property type="entry name" value="GH92_a_mannosidase_put"/>
</dbReference>
<dbReference type="NCBIfam" id="TIGR01180">
    <property type="entry name" value="aman2_put"/>
    <property type="match status" value="1"/>
</dbReference>
<dbReference type="Gene3D" id="1.20.1610.10">
    <property type="entry name" value="alpha-1,2-mannosidases domains"/>
    <property type="match status" value="1"/>
</dbReference>
<dbReference type="RefSeq" id="WP_008776271.1">
    <property type="nucleotide sequence ID" value="NZ_FNRP01000011.1"/>
</dbReference>
<evidence type="ECO:0000256" key="2">
    <source>
        <dbReference type="ARBA" id="ARBA00011245"/>
    </source>
</evidence>
<dbReference type="AlphaFoldDB" id="A0A1H4DE18"/>
<feature type="domain" description="DUF7402" evidence="7">
    <location>
        <begin position="28"/>
        <end position="162"/>
    </location>
</feature>
<dbReference type="Proteomes" id="UP000434604">
    <property type="component" value="Unassembled WGS sequence"/>
</dbReference>
<feature type="domain" description="Glycosyl hydrolase family 92 N-terminal" evidence="6">
    <location>
        <begin position="174"/>
        <end position="403"/>
    </location>
</feature>
<protein>
    <submittedName>
        <fullName evidence="10">Alpha-1,2-mannosidase, putative</fullName>
    </submittedName>
    <submittedName>
        <fullName evidence="8">Glycoside hydrolase family 92 protein</fullName>
    </submittedName>
</protein>
<gene>
    <name evidence="9" type="ORF">GA398_02135</name>
    <name evidence="8" type="ORF">GA560_01885</name>
    <name evidence="10" type="ORF">SAMN04487924_11161</name>
</gene>
<dbReference type="EMBL" id="WDED01000002">
    <property type="protein sequence ID" value="KAB6150106.1"/>
    <property type="molecule type" value="Genomic_DNA"/>
</dbReference>
<evidence type="ECO:0000313" key="12">
    <source>
        <dbReference type="Proteomes" id="UP000434604"/>
    </source>
</evidence>
<dbReference type="Pfam" id="PF17678">
    <property type="entry name" value="Glyco_hydro_92N"/>
    <property type="match status" value="1"/>
</dbReference>
<dbReference type="Proteomes" id="UP000183040">
    <property type="component" value="Unassembled WGS sequence"/>
</dbReference>
<dbReference type="SUPFAM" id="SSF48208">
    <property type="entry name" value="Six-hairpin glycosidases"/>
    <property type="match status" value="1"/>
</dbReference>
<evidence type="ECO:0000313" key="10">
    <source>
        <dbReference type="EMBL" id="SEA71083.1"/>
    </source>
</evidence>
<reference evidence="12 13" key="2">
    <citation type="journal article" date="2019" name="Nat. Med.">
        <title>A library of human gut bacterial isolates paired with longitudinal multiomics data enables mechanistic microbiome research.</title>
        <authorList>
            <person name="Poyet M."/>
            <person name="Groussin M."/>
            <person name="Gibbons S.M."/>
            <person name="Avila-Pacheco J."/>
            <person name="Jiang X."/>
            <person name="Kearney S.M."/>
            <person name="Perrotta A.R."/>
            <person name="Berdy B."/>
            <person name="Zhao S."/>
            <person name="Lieberman T.D."/>
            <person name="Swanson P.K."/>
            <person name="Smith M."/>
            <person name="Roesemann S."/>
            <person name="Alexander J.E."/>
            <person name="Rich S.A."/>
            <person name="Livny J."/>
            <person name="Vlamakis H."/>
            <person name="Clish C."/>
            <person name="Bullock K."/>
            <person name="Deik A."/>
            <person name="Scott J."/>
            <person name="Pierce K.A."/>
            <person name="Xavier R.J."/>
            <person name="Alm E.J."/>
        </authorList>
    </citation>
    <scope>NUCLEOTIDE SEQUENCE [LARGE SCALE GENOMIC DNA]</scope>
    <source>
        <strain evidence="9 12">BIOML-A58</strain>
        <strain evidence="8 13">BIOML-A73</strain>
    </source>
</reference>
<dbReference type="EMBL" id="WDER01000003">
    <property type="protein sequence ID" value="KAB6086675.1"/>
    <property type="molecule type" value="Genomic_DNA"/>
</dbReference>
<dbReference type="Pfam" id="PF24135">
    <property type="entry name" value="DUF7402"/>
    <property type="match status" value="1"/>
</dbReference>
<dbReference type="Gene3D" id="1.20.1050.60">
    <property type="entry name" value="alpha-1,2-mannosidase"/>
    <property type="match status" value="1"/>
</dbReference>
<feature type="signal peptide" evidence="4">
    <location>
        <begin position="1"/>
        <end position="24"/>
    </location>
</feature>
<evidence type="ECO:0000313" key="9">
    <source>
        <dbReference type="EMBL" id="KAB6150106.1"/>
    </source>
</evidence>
<dbReference type="GO" id="GO:0005975">
    <property type="term" value="P:carbohydrate metabolic process"/>
    <property type="evidence" value="ECO:0007669"/>
    <property type="project" value="InterPro"/>
</dbReference>
<name>A0A1H4DE18_9BACE</name>
<dbReference type="PANTHER" id="PTHR12143:SF39">
    <property type="entry name" value="SECRETED PROTEIN"/>
    <property type="match status" value="1"/>
</dbReference>
<dbReference type="GO" id="GO:0005829">
    <property type="term" value="C:cytosol"/>
    <property type="evidence" value="ECO:0007669"/>
    <property type="project" value="TreeGrafter"/>
</dbReference>
<accession>A0A1H4DE18</accession>
<dbReference type="InterPro" id="IPR050883">
    <property type="entry name" value="PNGase"/>
</dbReference>
<evidence type="ECO:0000313" key="13">
    <source>
        <dbReference type="Proteomes" id="UP000474077"/>
    </source>
</evidence>
<evidence type="ECO:0000259" key="6">
    <source>
        <dbReference type="Pfam" id="PF17678"/>
    </source>
</evidence>
<dbReference type="InterPro" id="IPR008928">
    <property type="entry name" value="6-hairpin_glycosidase_sf"/>
</dbReference>
<feature type="domain" description="Glycosyl hydrolase family 92" evidence="5">
    <location>
        <begin position="409"/>
        <end position="893"/>
    </location>
</feature>
<evidence type="ECO:0000256" key="4">
    <source>
        <dbReference type="SAM" id="SignalP"/>
    </source>
</evidence>
<dbReference type="EMBL" id="FNRP01000011">
    <property type="protein sequence ID" value="SEA71083.1"/>
    <property type="molecule type" value="Genomic_DNA"/>
</dbReference>
<dbReference type="GO" id="GO:0030246">
    <property type="term" value="F:carbohydrate binding"/>
    <property type="evidence" value="ECO:0007669"/>
    <property type="project" value="InterPro"/>
</dbReference>
<keyword evidence="4" id="KW-0732">Signal</keyword>
<organism evidence="10 11">
    <name type="scientific">Bacteroides xylanisolvens</name>
    <dbReference type="NCBI Taxonomy" id="371601"/>
    <lineage>
        <taxon>Bacteria</taxon>
        <taxon>Pseudomonadati</taxon>
        <taxon>Bacteroidota</taxon>
        <taxon>Bacteroidia</taxon>
        <taxon>Bacteroidales</taxon>
        <taxon>Bacteroidaceae</taxon>
        <taxon>Bacteroides</taxon>
    </lineage>
</organism>